<proteinExistence type="predicted"/>
<dbReference type="AlphaFoldDB" id="A0AB39L420"/>
<sequence>MSARFLVRALAVLAGAALVGVGGALLLGSLALGQLVGLTVWLAAAVVVHDGVWVPAVTAAAKVGSRVWSGVWRALHGASRPS</sequence>
<dbReference type="EMBL" id="CP163302">
    <property type="protein sequence ID" value="XDP45257.1"/>
    <property type="molecule type" value="Genomic_DNA"/>
</dbReference>
<accession>A0AB39L420</accession>
<dbReference type="KEGG" id="spue:AB5L97_18665"/>
<evidence type="ECO:0000313" key="1">
    <source>
        <dbReference type="EMBL" id="XDP45257.1"/>
    </source>
</evidence>
<name>A0AB39L420_9MICC</name>
<protein>
    <submittedName>
        <fullName evidence="1">Uncharacterized protein</fullName>
    </submittedName>
</protein>
<gene>
    <name evidence="1" type="ORF">AB5L97_18665</name>
</gene>
<organism evidence="1">
    <name type="scientific">Sinomonas puerhi</name>
    <dbReference type="NCBI Taxonomy" id="3238584"/>
    <lineage>
        <taxon>Bacteria</taxon>
        <taxon>Bacillati</taxon>
        <taxon>Actinomycetota</taxon>
        <taxon>Actinomycetes</taxon>
        <taxon>Micrococcales</taxon>
        <taxon>Micrococcaceae</taxon>
        <taxon>Sinomonas</taxon>
    </lineage>
</organism>
<reference evidence="1" key="1">
    <citation type="submission" date="2024-07" db="EMBL/GenBank/DDBJ databases">
        <authorList>
            <person name="fu j."/>
        </authorList>
    </citation>
    <scope>NUCLEOTIDE SEQUENCE</scope>
    <source>
        <strain evidence="1">P10A9</strain>
    </source>
</reference>
<dbReference type="RefSeq" id="WP_369045818.1">
    <property type="nucleotide sequence ID" value="NZ_CP163302.1"/>
</dbReference>